<feature type="transmembrane region" description="Helical" evidence="2">
    <location>
        <begin position="186"/>
        <end position="204"/>
    </location>
</feature>
<accession>A0A7J7MC41</accession>
<gene>
    <name evidence="3" type="ORF">GIB67_035519</name>
</gene>
<feature type="region of interest" description="Disordered" evidence="1">
    <location>
        <begin position="1"/>
        <end position="22"/>
    </location>
</feature>
<keyword evidence="2" id="KW-0812">Transmembrane</keyword>
<organism evidence="3 4">
    <name type="scientific">Kingdonia uniflora</name>
    <dbReference type="NCBI Taxonomy" id="39325"/>
    <lineage>
        <taxon>Eukaryota</taxon>
        <taxon>Viridiplantae</taxon>
        <taxon>Streptophyta</taxon>
        <taxon>Embryophyta</taxon>
        <taxon>Tracheophyta</taxon>
        <taxon>Spermatophyta</taxon>
        <taxon>Magnoliopsida</taxon>
        <taxon>Ranunculales</taxon>
        <taxon>Circaeasteraceae</taxon>
        <taxon>Kingdonia</taxon>
    </lineage>
</organism>
<dbReference type="AlphaFoldDB" id="A0A7J7MC41"/>
<evidence type="ECO:0000256" key="2">
    <source>
        <dbReference type="SAM" id="Phobius"/>
    </source>
</evidence>
<name>A0A7J7MC41_9MAGN</name>
<evidence type="ECO:0000313" key="4">
    <source>
        <dbReference type="Proteomes" id="UP000541444"/>
    </source>
</evidence>
<proteinExistence type="predicted"/>
<evidence type="ECO:0000256" key="1">
    <source>
        <dbReference type="SAM" id="MobiDB-lite"/>
    </source>
</evidence>
<dbReference type="EMBL" id="JACGCM010001629">
    <property type="protein sequence ID" value="KAF6152451.1"/>
    <property type="molecule type" value="Genomic_DNA"/>
</dbReference>
<keyword evidence="2" id="KW-1133">Transmembrane helix</keyword>
<sequence>MKEKTKTKIKTNDEIGDQSRSKIKENRIPITTAYNGVGAGSGKKLPYEKPKDMVICGGNDYCSLDTDVSGGAGDVYSRQGKDVRANVRDPLHQPLIPSLPDDVALFVMTKTSHGHHDILEAVCMRWRDALRSLDYERLRAKEGFSGIGCLYSLKITTTNGSHMTQRTIDVIHCRGIHIFNLDGCTLGLVVYVLTILYLSLEVFIHHGIEDIFRRQLVTYGSSISLRGSGVEQRR</sequence>
<dbReference type="Proteomes" id="UP000541444">
    <property type="component" value="Unassembled WGS sequence"/>
</dbReference>
<keyword evidence="2" id="KW-0472">Membrane</keyword>
<reference evidence="3 4" key="1">
    <citation type="journal article" date="2020" name="IScience">
        <title>Genome Sequencing of the Endangered Kingdonia uniflora (Circaeasteraceae, Ranunculales) Reveals Potential Mechanisms of Evolutionary Specialization.</title>
        <authorList>
            <person name="Sun Y."/>
            <person name="Deng T."/>
            <person name="Zhang A."/>
            <person name="Moore M.J."/>
            <person name="Landis J.B."/>
            <person name="Lin N."/>
            <person name="Zhang H."/>
            <person name="Zhang X."/>
            <person name="Huang J."/>
            <person name="Zhang X."/>
            <person name="Sun H."/>
            <person name="Wang H."/>
        </authorList>
    </citation>
    <scope>NUCLEOTIDE SEQUENCE [LARGE SCALE GENOMIC DNA]</scope>
    <source>
        <strain evidence="3">TB1705</strain>
        <tissue evidence="3">Leaf</tissue>
    </source>
</reference>
<keyword evidence="4" id="KW-1185">Reference proteome</keyword>
<protein>
    <submittedName>
        <fullName evidence="3">Uncharacterized protein</fullName>
    </submittedName>
</protein>
<evidence type="ECO:0000313" key="3">
    <source>
        <dbReference type="EMBL" id="KAF6152451.1"/>
    </source>
</evidence>
<comment type="caution">
    <text evidence="3">The sequence shown here is derived from an EMBL/GenBank/DDBJ whole genome shotgun (WGS) entry which is preliminary data.</text>
</comment>